<keyword evidence="2" id="KW-0479">Metal-binding</keyword>
<comment type="caution">
    <text evidence="8">The sequence shown here is derived from an EMBL/GenBank/DDBJ whole genome shotgun (WGS) entry which is preliminary data.</text>
</comment>
<protein>
    <recommendedName>
        <fullName evidence="10">Transcription factor domain-containing protein</fullName>
    </recommendedName>
</protein>
<dbReference type="EMBL" id="JAZAVK010000100">
    <property type="protein sequence ID" value="KAK7423250.1"/>
    <property type="molecule type" value="Genomic_DNA"/>
</dbReference>
<reference evidence="8 9" key="1">
    <citation type="journal article" date="2025" name="Microbiol. Resour. Announc.">
        <title>Draft genome sequences for Neonectria magnoliae and Neonectria punicea, canker pathogens of Liriodendron tulipifera and Acer saccharum in West Virginia.</title>
        <authorList>
            <person name="Petronek H.M."/>
            <person name="Kasson M.T."/>
            <person name="Metheny A.M."/>
            <person name="Stauder C.M."/>
            <person name="Lovett B."/>
            <person name="Lynch S.C."/>
            <person name="Garnas J.R."/>
            <person name="Kasson L.R."/>
            <person name="Stajich J.E."/>
        </authorList>
    </citation>
    <scope>NUCLEOTIDE SEQUENCE [LARGE SCALE GENOMIC DNA]</scope>
    <source>
        <strain evidence="8 9">NRRL 64651</strain>
    </source>
</reference>
<name>A0ABR1HPT5_9HYPO</name>
<evidence type="ECO:0000313" key="9">
    <source>
        <dbReference type="Proteomes" id="UP001498421"/>
    </source>
</evidence>
<evidence type="ECO:0000256" key="5">
    <source>
        <dbReference type="ARBA" id="ARBA00022833"/>
    </source>
</evidence>
<keyword evidence="4" id="KW-0863">Zinc-finger</keyword>
<feature type="compositionally biased region" description="Polar residues" evidence="7">
    <location>
        <begin position="388"/>
        <end position="399"/>
    </location>
</feature>
<evidence type="ECO:0000256" key="3">
    <source>
        <dbReference type="ARBA" id="ARBA00022737"/>
    </source>
</evidence>
<evidence type="ECO:0000256" key="6">
    <source>
        <dbReference type="ARBA" id="ARBA00023242"/>
    </source>
</evidence>
<evidence type="ECO:0000313" key="8">
    <source>
        <dbReference type="EMBL" id="KAK7423250.1"/>
    </source>
</evidence>
<keyword evidence="9" id="KW-1185">Reference proteome</keyword>
<proteinExistence type="predicted"/>
<dbReference type="PANTHER" id="PTHR40626:SF10">
    <property type="entry name" value="C2H2-TYPE DOMAIN-CONTAINING PROTEIN"/>
    <property type="match status" value="1"/>
</dbReference>
<dbReference type="Proteomes" id="UP001498421">
    <property type="component" value="Unassembled WGS sequence"/>
</dbReference>
<evidence type="ECO:0008006" key="10">
    <source>
        <dbReference type="Google" id="ProtNLM"/>
    </source>
</evidence>
<comment type="subcellular location">
    <subcellularLocation>
        <location evidence="1">Nucleus</location>
    </subcellularLocation>
</comment>
<feature type="region of interest" description="Disordered" evidence="7">
    <location>
        <begin position="49"/>
        <end position="69"/>
    </location>
</feature>
<dbReference type="PANTHER" id="PTHR40626">
    <property type="entry name" value="MIP31509P"/>
    <property type="match status" value="1"/>
</dbReference>
<keyword evidence="5" id="KW-0862">Zinc</keyword>
<sequence>MFILLETVQAARTFKTPRAHADLLVRHIKIAHEVENIRNHFDTRRRHLHGHESPHEDLTTIPRSSISPAGSSTQLSSLNLVSPGAIGATASGVANDKTTNLTNASIDIGGYPHLNHNVSNFIEDESPERQSGLHDLVPQPQPFSIDAPGDENGSIFAEIDGIDWLWRNDIYNSLLSIPLPDNNFLSGLGDSLMFDGVGHGINANAGVTRMQDSAVSTSELPEDVLQSQPHLPVSPSSHPVDFRGNEPQVESTLWTLDEEVGTTGDPCCPWRVTKSSYEQICSNISQSSTSLPLHFTMPSRHTLSRFADGYFRGFHEHLPFLHLPTLLLTDIPAELMLSIVAMGALYKFEHGKAYELYFSAKELVTSRLRELTWAYSRHLVGVSPNYEGTSTGLQPVPSTSTTAGISPSDSSSGGSEVSDFLNPDKIIRLMQALVDSLH</sequence>
<feature type="compositionally biased region" description="Low complexity" evidence="7">
    <location>
        <begin position="400"/>
        <end position="417"/>
    </location>
</feature>
<organism evidence="8 9">
    <name type="scientific">Neonectria magnoliae</name>
    <dbReference type="NCBI Taxonomy" id="2732573"/>
    <lineage>
        <taxon>Eukaryota</taxon>
        <taxon>Fungi</taxon>
        <taxon>Dikarya</taxon>
        <taxon>Ascomycota</taxon>
        <taxon>Pezizomycotina</taxon>
        <taxon>Sordariomycetes</taxon>
        <taxon>Hypocreomycetidae</taxon>
        <taxon>Hypocreales</taxon>
        <taxon>Nectriaceae</taxon>
        <taxon>Neonectria</taxon>
    </lineage>
</organism>
<keyword evidence="3" id="KW-0677">Repeat</keyword>
<evidence type="ECO:0000256" key="1">
    <source>
        <dbReference type="ARBA" id="ARBA00004123"/>
    </source>
</evidence>
<keyword evidence="6" id="KW-0539">Nucleus</keyword>
<evidence type="ECO:0000256" key="2">
    <source>
        <dbReference type="ARBA" id="ARBA00022723"/>
    </source>
</evidence>
<dbReference type="InterPro" id="IPR051059">
    <property type="entry name" value="VerF-like"/>
</dbReference>
<evidence type="ECO:0000256" key="7">
    <source>
        <dbReference type="SAM" id="MobiDB-lite"/>
    </source>
</evidence>
<feature type="region of interest" description="Disordered" evidence="7">
    <location>
        <begin position="388"/>
        <end position="417"/>
    </location>
</feature>
<gene>
    <name evidence="8" type="ORF">QQZ08_009146</name>
</gene>
<accession>A0ABR1HPT5</accession>
<evidence type="ECO:0000256" key="4">
    <source>
        <dbReference type="ARBA" id="ARBA00022771"/>
    </source>
</evidence>